<dbReference type="Pfam" id="PF04143">
    <property type="entry name" value="Sulf_transp"/>
    <property type="match status" value="1"/>
</dbReference>
<evidence type="ECO:0000256" key="1">
    <source>
        <dbReference type="ARBA" id="ARBA00004429"/>
    </source>
</evidence>
<evidence type="ECO:0000256" key="9">
    <source>
        <dbReference type="SAM" id="Phobius"/>
    </source>
</evidence>
<organism evidence="10 11">
    <name type="scientific">Acinetobacter vivianii</name>
    <dbReference type="NCBI Taxonomy" id="1776742"/>
    <lineage>
        <taxon>Bacteria</taxon>
        <taxon>Pseudomonadati</taxon>
        <taxon>Pseudomonadota</taxon>
        <taxon>Gammaproteobacteria</taxon>
        <taxon>Moraxellales</taxon>
        <taxon>Moraxellaceae</taxon>
        <taxon>Acinetobacter</taxon>
    </lineage>
</organism>
<feature type="transmembrane region" description="Helical" evidence="9">
    <location>
        <begin position="44"/>
        <end position="63"/>
    </location>
</feature>
<keyword evidence="4" id="KW-0997">Cell inner membrane</keyword>
<dbReference type="PANTHER" id="PTHR30574">
    <property type="entry name" value="INNER MEMBRANE PROTEIN YEDE"/>
    <property type="match status" value="1"/>
</dbReference>
<protein>
    <submittedName>
        <fullName evidence="10">YeeE/YedE thiosulfate transporter family protein</fullName>
    </submittedName>
</protein>
<dbReference type="KEGG" id="aviv:LF296_09300"/>
<dbReference type="PANTHER" id="PTHR30574:SF1">
    <property type="entry name" value="SULPHUR TRANSPORT DOMAIN-CONTAINING PROTEIN"/>
    <property type="match status" value="1"/>
</dbReference>
<feature type="transmembrane region" description="Helical" evidence="9">
    <location>
        <begin position="114"/>
        <end position="135"/>
    </location>
</feature>
<comment type="similarity">
    <text evidence="8">Belongs to the TsuA/YedE (TC 9.B.102) family.</text>
</comment>
<evidence type="ECO:0000256" key="2">
    <source>
        <dbReference type="ARBA" id="ARBA00022448"/>
    </source>
</evidence>
<evidence type="ECO:0000313" key="11">
    <source>
        <dbReference type="Proteomes" id="UP001199528"/>
    </source>
</evidence>
<proteinExistence type="inferred from homology"/>
<sequence>MSSIILALMGGGLIGFAVVGYLYINGRIAGISGLIAQLLQPKSFIGSSAFWFLMGLIVTPFIYQLFVQPQIILDSSPFALIAAGLLVGFGTRLGSGCTSGHGICGVSRLSMRSIIATVTLMLVGMLTVYVARHLLEAI</sequence>
<keyword evidence="5 9" id="KW-0812">Transmembrane</keyword>
<feature type="transmembrane region" description="Helical" evidence="9">
    <location>
        <begin position="6"/>
        <end position="24"/>
    </location>
</feature>
<evidence type="ECO:0000256" key="4">
    <source>
        <dbReference type="ARBA" id="ARBA00022519"/>
    </source>
</evidence>
<evidence type="ECO:0000256" key="7">
    <source>
        <dbReference type="ARBA" id="ARBA00023136"/>
    </source>
</evidence>
<dbReference type="GO" id="GO:0005886">
    <property type="term" value="C:plasma membrane"/>
    <property type="evidence" value="ECO:0007669"/>
    <property type="project" value="UniProtKB-SubCell"/>
</dbReference>
<evidence type="ECO:0000256" key="8">
    <source>
        <dbReference type="ARBA" id="ARBA00035655"/>
    </source>
</evidence>
<reference evidence="10" key="2">
    <citation type="submission" date="2023-02" db="EMBL/GenBank/DDBJ databases">
        <authorList>
            <person name="Huang Y."/>
            <person name="Zhang Y."/>
            <person name="Zhang T."/>
            <person name="Wang J."/>
        </authorList>
    </citation>
    <scope>NUCLEOTIDE SEQUENCE</scope>
    <source>
        <strain evidence="10">KJ-1</strain>
    </source>
</reference>
<evidence type="ECO:0000313" key="10">
    <source>
        <dbReference type="EMBL" id="WDZ49541.1"/>
    </source>
</evidence>
<comment type="subcellular location">
    <subcellularLocation>
        <location evidence="1">Cell inner membrane</location>
        <topology evidence="1">Multi-pass membrane protein</topology>
    </subcellularLocation>
</comment>
<accession>A0AAJ6NFR6</accession>
<dbReference type="InterPro" id="IPR007272">
    <property type="entry name" value="Sulf_transp_TsuA/YedE"/>
</dbReference>
<dbReference type="AlphaFoldDB" id="A0AAJ6NFR6"/>
<evidence type="ECO:0000256" key="6">
    <source>
        <dbReference type="ARBA" id="ARBA00022989"/>
    </source>
</evidence>
<reference evidence="10" key="1">
    <citation type="journal article" date="2022" name="Front Environ Sci">
        <title>Complete genome sequence analysis of a novel alkane-degrading bacterial strain, Acinetobacter vivianii KJ-1, and its diesel degradation ability.</title>
        <authorList>
            <person name="Zhang Y."/>
            <person name="Song F."/>
            <person name="Wang J."/>
            <person name="Zhao Q."/>
            <person name="Zheng L."/>
            <person name="Wang Z."/>
            <person name="Zhang X."/>
            <person name="Gao Y."/>
            <person name="Chen G."/>
            <person name="Huang Y."/>
        </authorList>
    </citation>
    <scope>NUCLEOTIDE SEQUENCE</scope>
    <source>
        <strain evidence="10">KJ-1</strain>
    </source>
</reference>
<keyword evidence="3" id="KW-1003">Cell membrane</keyword>
<name>A0AAJ6NFR6_9GAMM</name>
<keyword evidence="6 9" id="KW-1133">Transmembrane helix</keyword>
<evidence type="ECO:0000256" key="5">
    <source>
        <dbReference type="ARBA" id="ARBA00022692"/>
    </source>
</evidence>
<dbReference type="Proteomes" id="UP001199528">
    <property type="component" value="Chromosome"/>
</dbReference>
<keyword evidence="2" id="KW-0813">Transport</keyword>
<gene>
    <name evidence="10" type="ORF">LF296_09300</name>
</gene>
<dbReference type="EMBL" id="CP085083">
    <property type="protein sequence ID" value="WDZ49541.1"/>
    <property type="molecule type" value="Genomic_DNA"/>
</dbReference>
<dbReference type="RefSeq" id="WP_272654167.1">
    <property type="nucleotide sequence ID" value="NZ_CP085083.1"/>
</dbReference>
<feature type="transmembrane region" description="Helical" evidence="9">
    <location>
        <begin position="75"/>
        <end position="93"/>
    </location>
</feature>
<evidence type="ECO:0000256" key="3">
    <source>
        <dbReference type="ARBA" id="ARBA00022475"/>
    </source>
</evidence>
<keyword evidence="7 9" id="KW-0472">Membrane</keyword>